<name>A0A975B611_9BACT</name>
<dbReference type="InterPro" id="IPR015422">
    <property type="entry name" value="PyrdxlP-dep_Trfase_small"/>
</dbReference>
<dbReference type="GO" id="GO:0030170">
    <property type="term" value="F:pyridoxal phosphate binding"/>
    <property type="evidence" value="ECO:0007669"/>
    <property type="project" value="TreeGrafter"/>
</dbReference>
<dbReference type="Gene3D" id="3.90.1150.10">
    <property type="entry name" value="Aspartate Aminotransferase, domain 1"/>
    <property type="match status" value="1"/>
</dbReference>
<dbReference type="RefSeq" id="WP_207691216.1">
    <property type="nucleotide sequence ID" value="NZ_CP061799.1"/>
</dbReference>
<gene>
    <name evidence="5" type="primary">per</name>
    <name evidence="5" type="ORF">dnl_17360</name>
</gene>
<evidence type="ECO:0000256" key="2">
    <source>
        <dbReference type="PIRSR" id="PIRSR000390-1"/>
    </source>
</evidence>
<dbReference type="InterPro" id="IPR015424">
    <property type="entry name" value="PyrdxlP-dep_Trfase"/>
</dbReference>
<dbReference type="InterPro" id="IPR000653">
    <property type="entry name" value="DegT/StrS_aminotransferase"/>
</dbReference>
<protein>
    <submittedName>
        <fullName evidence="5">GDP-perosamine synthase</fullName>
    </submittedName>
</protein>
<dbReference type="AlphaFoldDB" id="A0A975B611"/>
<dbReference type="KEGG" id="dli:dnl_17360"/>
<dbReference type="PANTHER" id="PTHR30244">
    <property type="entry name" value="TRANSAMINASE"/>
    <property type="match status" value="1"/>
</dbReference>
<keyword evidence="6" id="KW-1185">Reference proteome</keyword>
<dbReference type="SUPFAM" id="SSF53383">
    <property type="entry name" value="PLP-dependent transferases"/>
    <property type="match status" value="1"/>
</dbReference>
<sequence length="350" mass="38270">MSVKTVIPHSKPTLGQEEIDAVSKVIALGHIAQGEISLEFERAFAEFMGVSYAASASSGTAALHLVLAAMGIGPGHQVIIPSYVCTALFNAVCYTGAVPVCADICPETFNICPDHVKKLVNSRTRAVIVPHMFGMAADIDAFPGFGVPVIEDCAQSAGSLYKGKKTGSFGYAGIFSFYATKMLTTGEGGMVVSRSKSLIDKIKDLKNYDNRDDGRVRFNYKMTDMQAALGLVQLKKLPEFIKLRKAAALMYDKGLAGSDLRIPHPFLDHIYYRYVVSAKNDSSYLISELNKQGIHSARPVFMPIHRVLKLKGFENTEKAWKHNLSIPIYPGLTVKELQRIIKAVVSLLHV</sequence>
<feature type="modified residue" description="N6-(pyridoxal phosphate)lysine" evidence="3">
    <location>
        <position position="181"/>
    </location>
</feature>
<dbReference type="Pfam" id="PF01041">
    <property type="entry name" value="DegT_DnrJ_EryC1"/>
    <property type="match status" value="1"/>
</dbReference>
<feature type="active site" description="Proton acceptor" evidence="2">
    <location>
        <position position="181"/>
    </location>
</feature>
<dbReference type="Gene3D" id="3.40.640.10">
    <property type="entry name" value="Type I PLP-dependent aspartate aminotransferase-like (Major domain)"/>
    <property type="match status" value="1"/>
</dbReference>
<dbReference type="PIRSF" id="PIRSF000390">
    <property type="entry name" value="PLP_StrS"/>
    <property type="match status" value="1"/>
</dbReference>
<evidence type="ECO:0000256" key="4">
    <source>
        <dbReference type="RuleBase" id="RU004508"/>
    </source>
</evidence>
<evidence type="ECO:0000256" key="1">
    <source>
        <dbReference type="ARBA" id="ARBA00037999"/>
    </source>
</evidence>
<evidence type="ECO:0000313" key="5">
    <source>
        <dbReference type="EMBL" id="QTA79465.1"/>
    </source>
</evidence>
<dbReference type="CDD" id="cd00616">
    <property type="entry name" value="AHBA_syn"/>
    <property type="match status" value="1"/>
</dbReference>
<dbReference type="GO" id="GO:0008483">
    <property type="term" value="F:transaminase activity"/>
    <property type="evidence" value="ECO:0007669"/>
    <property type="project" value="TreeGrafter"/>
</dbReference>
<dbReference type="Proteomes" id="UP000663720">
    <property type="component" value="Chromosome"/>
</dbReference>
<reference evidence="5" key="1">
    <citation type="journal article" date="2021" name="Microb. Physiol.">
        <title>Proteogenomic Insights into the Physiology of Marine, Sulfate-Reducing, Filamentous Desulfonema limicola and Desulfonema magnum.</title>
        <authorList>
            <person name="Schnaars V."/>
            <person name="Wohlbrand L."/>
            <person name="Scheve S."/>
            <person name="Hinrichs C."/>
            <person name="Reinhardt R."/>
            <person name="Rabus R."/>
        </authorList>
    </citation>
    <scope>NUCLEOTIDE SEQUENCE</scope>
    <source>
        <strain evidence="5">5ac10</strain>
    </source>
</reference>
<dbReference type="EMBL" id="CP061799">
    <property type="protein sequence ID" value="QTA79465.1"/>
    <property type="molecule type" value="Genomic_DNA"/>
</dbReference>
<organism evidence="5 6">
    <name type="scientific">Desulfonema limicola</name>
    <dbReference type="NCBI Taxonomy" id="45656"/>
    <lineage>
        <taxon>Bacteria</taxon>
        <taxon>Pseudomonadati</taxon>
        <taxon>Thermodesulfobacteriota</taxon>
        <taxon>Desulfobacteria</taxon>
        <taxon>Desulfobacterales</taxon>
        <taxon>Desulfococcaceae</taxon>
        <taxon>Desulfonema</taxon>
    </lineage>
</organism>
<proteinExistence type="inferred from homology"/>
<evidence type="ECO:0000256" key="3">
    <source>
        <dbReference type="PIRSR" id="PIRSR000390-2"/>
    </source>
</evidence>
<dbReference type="GO" id="GO:0000271">
    <property type="term" value="P:polysaccharide biosynthetic process"/>
    <property type="evidence" value="ECO:0007669"/>
    <property type="project" value="TreeGrafter"/>
</dbReference>
<keyword evidence="3 4" id="KW-0663">Pyridoxal phosphate</keyword>
<comment type="similarity">
    <text evidence="1 4">Belongs to the DegT/DnrJ/EryC1 family.</text>
</comment>
<dbReference type="PANTHER" id="PTHR30244:SF34">
    <property type="entry name" value="DTDP-4-AMINO-4,6-DIDEOXYGALACTOSE TRANSAMINASE"/>
    <property type="match status" value="1"/>
</dbReference>
<dbReference type="InterPro" id="IPR015421">
    <property type="entry name" value="PyrdxlP-dep_Trfase_major"/>
</dbReference>
<evidence type="ECO:0000313" key="6">
    <source>
        <dbReference type="Proteomes" id="UP000663720"/>
    </source>
</evidence>
<accession>A0A975B611</accession>